<dbReference type="PANTHER" id="PTHR34184">
    <property type="entry name" value="UPF0718 PROTEIN YCGR"/>
    <property type="match status" value="1"/>
</dbReference>
<evidence type="ECO:0000256" key="4">
    <source>
        <dbReference type="ARBA" id="ARBA00022692"/>
    </source>
</evidence>
<feature type="transmembrane region" description="Helical" evidence="7">
    <location>
        <begin position="61"/>
        <end position="80"/>
    </location>
</feature>
<dbReference type="AlphaFoldDB" id="M5U7T7"/>
<feature type="transmembrane region" description="Helical" evidence="7">
    <location>
        <begin position="275"/>
        <end position="296"/>
    </location>
</feature>
<dbReference type="GO" id="GO:0005886">
    <property type="term" value="C:plasma membrane"/>
    <property type="evidence" value="ECO:0007669"/>
    <property type="project" value="UniProtKB-SubCell"/>
</dbReference>
<evidence type="ECO:0000313" key="9">
    <source>
        <dbReference type="Proteomes" id="UP000011885"/>
    </source>
</evidence>
<proteinExistence type="inferred from homology"/>
<name>M5U7T7_9BACT</name>
<feature type="transmembrane region" description="Helical" evidence="7">
    <location>
        <begin position="214"/>
        <end position="235"/>
    </location>
</feature>
<dbReference type="InterPro" id="IPR052923">
    <property type="entry name" value="UPF0718"/>
</dbReference>
<evidence type="ECO:0000256" key="5">
    <source>
        <dbReference type="ARBA" id="ARBA00022989"/>
    </source>
</evidence>
<dbReference type="Proteomes" id="UP000011885">
    <property type="component" value="Unassembled WGS sequence"/>
</dbReference>
<feature type="non-terminal residue" evidence="8">
    <location>
        <position position="384"/>
    </location>
</feature>
<evidence type="ECO:0000256" key="3">
    <source>
        <dbReference type="ARBA" id="ARBA00022475"/>
    </source>
</evidence>
<dbReference type="EMBL" id="ANOH01000457">
    <property type="protein sequence ID" value="EMI52018.1"/>
    <property type="molecule type" value="Genomic_DNA"/>
</dbReference>
<keyword evidence="6 7" id="KW-0472">Membrane</keyword>
<evidence type="ECO:0000256" key="6">
    <source>
        <dbReference type="ARBA" id="ARBA00023136"/>
    </source>
</evidence>
<protein>
    <submittedName>
        <fullName evidence="8">Permease</fullName>
    </submittedName>
</protein>
<dbReference type="OrthoDB" id="9777774at2"/>
<feature type="transmembrane region" description="Helical" evidence="7">
    <location>
        <begin position="92"/>
        <end position="111"/>
    </location>
</feature>
<sequence>MNQSVSMMLTGGLIRVLQGFAQAAPTLLVGLLIASILRYYLGHQGTRRLFGGDQWRSLPQSWLVGMLLPVCSIGVLPILFEMRRAKVKPGAMSAFALSAPLFNPLSLLYGLTLSRPLVIILFALGSLIVVTTLGLFWDAFIKRSSHEVSDEDPNDSQGDHLIGMRRIAATVVHFAREATGTTLGITFVALSGLALLAAVLPYGAMQHSVERDDWWAPVKMLFVAVPVYATPMLAMSQMGMMFQHANSPGASFTLLILGAGMNFATPLWFGRHYGWRSASLWMMSLLLIVMGISYAINKPLVPPGVEPAGHTHAFDIYTNPLTAYHSISLSTIQEMVGKDLDVSVIAALVALAVVAVFGLGCRAFGIDEAWLVKNAKTHSLASSL</sequence>
<comment type="subcellular location">
    <subcellularLocation>
        <location evidence="1">Cell membrane</location>
        <topology evidence="1">Multi-pass membrane protein</topology>
    </subcellularLocation>
</comment>
<feature type="transmembrane region" description="Helical" evidence="7">
    <location>
        <begin position="342"/>
        <end position="365"/>
    </location>
</feature>
<feature type="transmembrane region" description="Helical" evidence="7">
    <location>
        <begin position="247"/>
        <end position="269"/>
    </location>
</feature>
<evidence type="ECO:0000313" key="8">
    <source>
        <dbReference type="EMBL" id="EMI52018.1"/>
    </source>
</evidence>
<keyword evidence="3" id="KW-1003">Cell membrane</keyword>
<keyword evidence="4 7" id="KW-0812">Transmembrane</keyword>
<feature type="transmembrane region" description="Helical" evidence="7">
    <location>
        <begin position="183"/>
        <end position="202"/>
    </location>
</feature>
<gene>
    <name evidence="8" type="ORF">RSSM_06554</name>
</gene>
<comment type="similarity">
    <text evidence="2">Belongs to the UPF0718 family.</text>
</comment>
<reference evidence="8 9" key="1">
    <citation type="journal article" date="2013" name="Mar. Genomics">
        <title>Expression of sulfatases in Rhodopirellula baltica and the diversity of sulfatases in the genus Rhodopirellula.</title>
        <authorList>
            <person name="Wegner C.E."/>
            <person name="Richter-Heitmann T."/>
            <person name="Klindworth A."/>
            <person name="Klockow C."/>
            <person name="Richter M."/>
            <person name="Achstetter T."/>
            <person name="Glockner F.O."/>
            <person name="Harder J."/>
        </authorList>
    </citation>
    <scope>NUCLEOTIDE SEQUENCE [LARGE SCALE GENOMIC DNA]</scope>
    <source>
        <strain evidence="8 9">SM41</strain>
    </source>
</reference>
<dbReference type="Pfam" id="PF03773">
    <property type="entry name" value="ArsP_1"/>
    <property type="match status" value="1"/>
</dbReference>
<dbReference type="InterPro" id="IPR005524">
    <property type="entry name" value="DUF318"/>
</dbReference>
<accession>M5U7T7</accession>
<feature type="transmembrane region" description="Helical" evidence="7">
    <location>
        <begin position="20"/>
        <end position="41"/>
    </location>
</feature>
<comment type="caution">
    <text evidence="8">The sequence shown here is derived from an EMBL/GenBank/DDBJ whole genome shotgun (WGS) entry which is preliminary data.</text>
</comment>
<dbReference type="RefSeq" id="WP_008688702.1">
    <property type="nucleotide sequence ID" value="NZ_ANOH01000457.1"/>
</dbReference>
<keyword evidence="5 7" id="KW-1133">Transmembrane helix</keyword>
<keyword evidence="9" id="KW-1185">Reference proteome</keyword>
<organism evidence="8 9">
    <name type="scientific">Rhodopirellula sallentina SM41</name>
    <dbReference type="NCBI Taxonomy" id="1263870"/>
    <lineage>
        <taxon>Bacteria</taxon>
        <taxon>Pseudomonadati</taxon>
        <taxon>Planctomycetota</taxon>
        <taxon>Planctomycetia</taxon>
        <taxon>Pirellulales</taxon>
        <taxon>Pirellulaceae</taxon>
        <taxon>Rhodopirellula</taxon>
    </lineage>
</organism>
<evidence type="ECO:0000256" key="7">
    <source>
        <dbReference type="SAM" id="Phobius"/>
    </source>
</evidence>
<dbReference type="PANTHER" id="PTHR34184:SF4">
    <property type="entry name" value="UPF0718 PROTEIN YCGR"/>
    <property type="match status" value="1"/>
</dbReference>
<feature type="transmembrane region" description="Helical" evidence="7">
    <location>
        <begin position="117"/>
        <end position="137"/>
    </location>
</feature>
<evidence type="ECO:0000256" key="1">
    <source>
        <dbReference type="ARBA" id="ARBA00004651"/>
    </source>
</evidence>
<evidence type="ECO:0000256" key="2">
    <source>
        <dbReference type="ARBA" id="ARBA00006386"/>
    </source>
</evidence>